<organism evidence="1 2">
    <name type="scientific">Streptomyces fuscichromogenes</name>
    <dbReference type="NCBI Taxonomy" id="1324013"/>
    <lineage>
        <taxon>Bacteria</taxon>
        <taxon>Bacillati</taxon>
        <taxon>Actinomycetota</taxon>
        <taxon>Actinomycetes</taxon>
        <taxon>Kitasatosporales</taxon>
        <taxon>Streptomycetaceae</taxon>
        <taxon>Streptomyces</taxon>
    </lineage>
</organism>
<evidence type="ECO:0000313" key="2">
    <source>
        <dbReference type="Proteomes" id="UP000653411"/>
    </source>
</evidence>
<keyword evidence="2" id="KW-1185">Reference proteome</keyword>
<gene>
    <name evidence="1" type="ORF">GCM10011578_032720</name>
</gene>
<reference evidence="1" key="1">
    <citation type="journal article" date="2014" name="Int. J. Syst. Evol. Microbiol.">
        <title>Complete genome sequence of Corynebacterium casei LMG S-19264T (=DSM 44701T), isolated from a smear-ripened cheese.</title>
        <authorList>
            <consortium name="US DOE Joint Genome Institute (JGI-PGF)"/>
            <person name="Walter F."/>
            <person name="Albersmeier A."/>
            <person name="Kalinowski J."/>
            <person name="Ruckert C."/>
        </authorList>
    </citation>
    <scope>NUCLEOTIDE SEQUENCE</scope>
    <source>
        <strain evidence="1">CGMCC 4.7110</strain>
    </source>
</reference>
<evidence type="ECO:0008006" key="3">
    <source>
        <dbReference type="Google" id="ProtNLM"/>
    </source>
</evidence>
<evidence type="ECO:0000313" key="1">
    <source>
        <dbReference type="EMBL" id="GGN07990.1"/>
    </source>
</evidence>
<dbReference type="Proteomes" id="UP000653411">
    <property type="component" value="Unassembled WGS sequence"/>
</dbReference>
<protein>
    <recommendedName>
        <fullName evidence="3">Calcium-binding protein</fullName>
    </recommendedName>
</protein>
<sequence length="391" mass="40708">MQGARSDHMGGSMTPAATRSRIAVRRTALLLAATVTGGWLLATPAQAAYGDTEFRSVSINNGKPVVLGTAGTVTVPVSAQIYDDSGGVETIDADLAGTFLEGPVSHNMTCVQTTSTVSTCTGTAIMDPAQYYNDSPGPIGLRIFGYAYDGGQYLEYTLYPQYADLPGGDALLLKETRLAAMNATPEPVRKGGTLTFTGRLTRPDWNTTEADGAKAVVGYSGQPVKLQFKKSGGTSYSTVRTVTSGTGGKLRTTAEASTSGTWRWLFAQNDTSSAATSTGDAVTLLKASKLTVNASPEPVAKGAGLTVTGRLTRATTDAATTFTGYAGQPVKLQFRKSGSTTYTTVKTVRTNATGHLNTKVTANAAGRWRWSYAGSDTVASVNAASDGVSLR</sequence>
<reference evidence="1" key="2">
    <citation type="submission" date="2020-09" db="EMBL/GenBank/DDBJ databases">
        <authorList>
            <person name="Sun Q."/>
            <person name="Zhou Y."/>
        </authorList>
    </citation>
    <scope>NUCLEOTIDE SEQUENCE</scope>
    <source>
        <strain evidence="1">CGMCC 4.7110</strain>
    </source>
</reference>
<proteinExistence type="predicted"/>
<dbReference type="AlphaFoldDB" id="A0A917XCE7"/>
<name>A0A917XCE7_9ACTN</name>
<comment type="caution">
    <text evidence="1">The sequence shown here is derived from an EMBL/GenBank/DDBJ whole genome shotgun (WGS) entry which is preliminary data.</text>
</comment>
<dbReference type="EMBL" id="BMML01000006">
    <property type="protein sequence ID" value="GGN07990.1"/>
    <property type="molecule type" value="Genomic_DNA"/>
</dbReference>
<accession>A0A917XCE7</accession>